<organism evidence="1 4">
    <name type="scientific">Bradyrhizobium zhengyangense</name>
    <dbReference type="NCBI Taxonomy" id="2911009"/>
    <lineage>
        <taxon>Bacteria</taxon>
        <taxon>Pseudomonadati</taxon>
        <taxon>Pseudomonadota</taxon>
        <taxon>Alphaproteobacteria</taxon>
        <taxon>Hyphomicrobiales</taxon>
        <taxon>Nitrobacteraceae</taxon>
        <taxon>Bradyrhizobium</taxon>
    </lineage>
</organism>
<dbReference type="RefSeq" id="WP_237874251.1">
    <property type="nucleotide sequence ID" value="NZ_JAKLTY010000059.1"/>
</dbReference>
<sequence length="56" mass="6631">MSVDVDQMKTDLERLFLWPLVSEEFRAGITLAQERDWIELHESRKLLRLTQTNSLA</sequence>
<dbReference type="Proteomes" id="UP001139012">
    <property type="component" value="Unassembled WGS sequence"/>
</dbReference>
<reference evidence="1" key="1">
    <citation type="submission" date="2022-01" db="EMBL/GenBank/DDBJ databases">
        <title>Genome sequnece data of strain Bradyrhizobium sp. nov.</title>
        <authorList>
            <person name="Zhang J."/>
        </authorList>
    </citation>
    <scope>NUCLEOTIDE SEQUENCE</scope>
    <source>
        <strain evidence="2">WYCCWR 12774</strain>
        <strain evidence="1">WYCCWR 13023</strain>
    </source>
</reference>
<evidence type="ECO:0000313" key="3">
    <source>
        <dbReference type="Proteomes" id="UP001139012"/>
    </source>
</evidence>
<dbReference type="AlphaFoldDB" id="A0A9X1UFH3"/>
<dbReference type="EMBL" id="JAKLTY010000059">
    <property type="protein sequence ID" value="MCG2633028.1"/>
    <property type="molecule type" value="Genomic_DNA"/>
</dbReference>
<name>A0A9X1UFH3_9BRAD</name>
<evidence type="ECO:0000313" key="2">
    <source>
        <dbReference type="EMBL" id="MCG2673226.1"/>
    </source>
</evidence>
<accession>A0A9X1UFH3</accession>
<protein>
    <submittedName>
        <fullName evidence="1">Uncharacterized protein</fullName>
    </submittedName>
</protein>
<evidence type="ECO:0000313" key="4">
    <source>
        <dbReference type="Proteomes" id="UP001139054"/>
    </source>
</evidence>
<keyword evidence="3" id="KW-1185">Reference proteome</keyword>
<dbReference type="EMBL" id="JAKLUA010000039">
    <property type="protein sequence ID" value="MCG2673226.1"/>
    <property type="molecule type" value="Genomic_DNA"/>
</dbReference>
<evidence type="ECO:0000313" key="1">
    <source>
        <dbReference type="EMBL" id="MCG2633028.1"/>
    </source>
</evidence>
<proteinExistence type="predicted"/>
<gene>
    <name evidence="2" type="ORF">L6637_40765</name>
    <name evidence="1" type="ORF">L6654_41440</name>
</gene>
<comment type="caution">
    <text evidence="1">The sequence shown here is derived from an EMBL/GenBank/DDBJ whole genome shotgun (WGS) entry which is preliminary data.</text>
</comment>
<dbReference type="Proteomes" id="UP001139054">
    <property type="component" value="Unassembled WGS sequence"/>
</dbReference>